<comment type="caution">
    <text evidence="3">The sequence shown here is derived from an EMBL/GenBank/DDBJ whole genome shotgun (WGS) entry which is preliminary data.</text>
</comment>
<feature type="compositionally biased region" description="Polar residues" evidence="2">
    <location>
        <begin position="55"/>
        <end position="81"/>
    </location>
</feature>
<dbReference type="OrthoDB" id="5213892at2759"/>
<dbReference type="Proteomes" id="UP000243498">
    <property type="component" value="Unassembled WGS sequence"/>
</dbReference>
<gene>
    <name evidence="3" type="ORF">NOR_07590</name>
</gene>
<keyword evidence="1" id="KW-0539">Nucleus</keyword>
<name>A0A166S527_METRR</name>
<sequence length="512" mass="55125">MTTSGLDTTRIGTTVNLGSAVEGSPVDFALWCDEYGAKQDGLPPPEGSLPLDPWQTLSSQNDPRDPSSQNSVLGSMETAQTAPRHDKSVESPETLSTGHDNAMNSSAGSSSSTGSDFIWFPSAPISQGMLTAEDALLVAYYMEYVLPAQRINDGTEQHSWMQFLLLTSASVLQTTLTLAKAYRRLDICDDDVATLEIADLLRDAADGVLRIPSVLVALSIGDQERQAEQIINATSLECLQQAAAFAQPLIDLAAMNSGETADRGQATISALHMYTAAAKALVGQLVWFDIVGAVSTGSRLQLAIDYDGLFASNTLSVGGALGCRKDIVALFHQILCLRHWKLELERGKRLNVMELATKGCRILQSLEDITARIDNPVLTTTDEANAADSINLAFASTAVIYLHTVISGPILHLKEIRSETMRLGHLLRELAKSQDIGFVLLPVCMAACFWPQEDGGELGNMLLPKQRDIPGVGMRSRTSLMAALEMGRLALRHGGQGEWALAGQYNRALLLG</sequence>
<keyword evidence="4" id="KW-1185">Reference proteome</keyword>
<feature type="region of interest" description="Disordered" evidence="2">
    <location>
        <begin position="39"/>
        <end position="109"/>
    </location>
</feature>
<evidence type="ECO:0000313" key="3">
    <source>
        <dbReference type="EMBL" id="OAA36245.1"/>
    </source>
</evidence>
<dbReference type="EMBL" id="AZHC01000036">
    <property type="protein sequence ID" value="OAA36245.1"/>
    <property type="molecule type" value="Genomic_DNA"/>
</dbReference>
<dbReference type="OMA" id="VIYLHTV"/>
<proteinExistence type="predicted"/>
<protein>
    <submittedName>
        <fullName evidence="3">Uncharacterized protein</fullName>
    </submittedName>
</protein>
<reference evidence="3 4" key="1">
    <citation type="journal article" date="2016" name="Genome Biol. Evol.">
        <title>Divergent and convergent evolution of fungal pathogenicity.</title>
        <authorList>
            <person name="Shang Y."/>
            <person name="Xiao G."/>
            <person name="Zheng P."/>
            <person name="Cen K."/>
            <person name="Zhan S."/>
            <person name="Wang C."/>
        </authorList>
    </citation>
    <scope>NUCLEOTIDE SEQUENCE [LARGE SCALE GENOMIC DNA]</scope>
    <source>
        <strain evidence="3 4">RCEF 4871</strain>
    </source>
</reference>
<evidence type="ECO:0000256" key="1">
    <source>
        <dbReference type="ARBA" id="ARBA00023242"/>
    </source>
</evidence>
<dbReference type="STRING" id="1081105.A0A166S527"/>
<dbReference type="InterPro" id="IPR021858">
    <property type="entry name" value="Fun_TF"/>
</dbReference>
<evidence type="ECO:0000313" key="4">
    <source>
        <dbReference type="Proteomes" id="UP000243498"/>
    </source>
</evidence>
<dbReference type="Pfam" id="PF11951">
    <property type="entry name" value="Fungal_trans_2"/>
    <property type="match status" value="1"/>
</dbReference>
<organism evidence="3 4">
    <name type="scientific">Metarhizium rileyi (strain RCEF 4871)</name>
    <name type="common">Nomuraea rileyi</name>
    <dbReference type="NCBI Taxonomy" id="1649241"/>
    <lineage>
        <taxon>Eukaryota</taxon>
        <taxon>Fungi</taxon>
        <taxon>Dikarya</taxon>
        <taxon>Ascomycota</taxon>
        <taxon>Pezizomycotina</taxon>
        <taxon>Sordariomycetes</taxon>
        <taxon>Hypocreomycetidae</taxon>
        <taxon>Hypocreales</taxon>
        <taxon>Clavicipitaceae</taxon>
        <taxon>Metarhizium</taxon>
    </lineage>
</organism>
<accession>A0A166S527</accession>
<dbReference type="AlphaFoldDB" id="A0A166S527"/>
<evidence type="ECO:0000256" key="2">
    <source>
        <dbReference type="SAM" id="MobiDB-lite"/>
    </source>
</evidence>
<feature type="compositionally biased region" description="Polar residues" evidence="2">
    <location>
        <begin position="91"/>
        <end position="104"/>
    </location>
</feature>